<sequence>RVNDKTKIRRLEKELARTKAAYEDLKAKQQVFFFSEFFFFLNKSAAEIASLRHQYEIKIRNLESLMITNNSLKDDDKLLKKAIVKKRRRTIDDAGIYFFFFPVFVCLFVCLM</sequence>
<reference evidence="3 4" key="1">
    <citation type="journal article" date="2013" name="Curr. Biol.">
        <title>The Genome of the Foraminiferan Reticulomyxa filosa.</title>
        <authorList>
            <person name="Glockner G."/>
            <person name="Hulsmann N."/>
            <person name="Schleicher M."/>
            <person name="Noegel A.A."/>
            <person name="Eichinger L."/>
            <person name="Gallinger C."/>
            <person name="Pawlowski J."/>
            <person name="Sierra R."/>
            <person name="Euteneuer U."/>
            <person name="Pillet L."/>
            <person name="Moustafa A."/>
            <person name="Platzer M."/>
            <person name="Groth M."/>
            <person name="Szafranski K."/>
            <person name="Schliwa M."/>
        </authorList>
    </citation>
    <scope>NUCLEOTIDE SEQUENCE [LARGE SCALE GENOMIC DNA]</scope>
</reference>
<keyword evidence="4" id="KW-1185">Reference proteome</keyword>
<evidence type="ECO:0000256" key="2">
    <source>
        <dbReference type="SAM" id="Phobius"/>
    </source>
</evidence>
<accession>X6NQ16</accession>
<feature type="non-terminal residue" evidence="3">
    <location>
        <position position="1"/>
    </location>
</feature>
<keyword evidence="2" id="KW-0472">Membrane</keyword>
<keyword evidence="2" id="KW-0812">Transmembrane</keyword>
<evidence type="ECO:0000313" key="4">
    <source>
        <dbReference type="Proteomes" id="UP000023152"/>
    </source>
</evidence>
<dbReference type="AlphaFoldDB" id="X6NQ16"/>
<feature type="transmembrane region" description="Helical" evidence="2">
    <location>
        <begin position="94"/>
        <end position="111"/>
    </location>
</feature>
<keyword evidence="2" id="KW-1133">Transmembrane helix</keyword>
<comment type="caution">
    <text evidence="3">The sequence shown here is derived from an EMBL/GenBank/DDBJ whole genome shotgun (WGS) entry which is preliminary data.</text>
</comment>
<dbReference type="EMBL" id="ASPP01006710">
    <property type="protein sequence ID" value="ETO28365.1"/>
    <property type="molecule type" value="Genomic_DNA"/>
</dbReference>
<dbReference type="Proteomes" id="UP000023152">
    <property type="component" value="Unassembled WGS sequence"/>
</dbReference>
<proteinExistence type="predicted"/>
<evidence type="ECO:0000313" key="3">
    <source>
        <dbReference type="EMBL" id="ETO28365.1"/>
    </source>
</evidence>
<name>X6NQ16_RETFI</name>
<gene>
    <name evidence="3" type="ORF">RFI_08767</name>
</gene>
<keyword evidence="1" id="KW-0175">Coiled coil</keyword>
<organism evidence="3 4">
    <name type="scientific">Reticulomyxa filosa</name>
    <dbReference type="NCBI Taxonomy" id="46433"/>
    <lineage>
        <taxon>Eukaryota</taxon>
        <taxon>Sar</taxon>
        <taxon>Rhizaria</taxon>
        <taxon>Retaria</taxon>
        <taxon>Foraminifera</taxon>
        <taxon>Monothalamids</taxon>
        <taxon>Reticulomyxidae</taxon>
        <taxon>Reticulomyxa</taxon>
    </lineage>
</organism>
<evidence type="ECO:0000256" key="1">
    <source>
        <dbReference type="SAM" id="Coils"/>
    </source>
</evidence>
<protein>
    <submittedName>
        <fullName evidence="3">Uncharacterized protein</fullName>
    </submittedName>
</protein>
<feature type="coiled-coil region" evidence="1">
    <location>
        <begin position="1"/>
        <end position="28"/>
    </location>
</feature>